<name>A0A4V2EJ57_9GAMM</name>
<dbReference type="Proteomes" id="UP000291338">
    <property type="component" value="Unassembled WGS sequence"/>
</dbReference>
<evidence type="ECO:0000313" key="4">
    <source>
        <dbReference type="EMBL" id="RZQ51188.1"/>
    </source>
</evidence>
<dbReference type="PROSITE" id="PS50297">
    <property type="entry name" value="ANK_REP_REGION"/>
    <property type="match status" value="1"/>
</dbReference>
<proteinExistence type="predicted"/>
<dbReference type="InterPro" id="IPR036770">
    <property type="entry name" value="Ankyrin_rpt-contain_sf"/>
</dbReference>
<dbReference type="InterPro" id="IPR050776">
    <property type="entry name" value="Ank_Repeat/CDKN_Inhibitor"/>
</dbReference>
<dbReference type="Pfam" id="PF12796">
    <property type="entry name" value="Ank_2"/>
    <property type="match status" value="1"/>
</dbReference>
<keyword evidence="2 3" id="KW-0040">ANK repeat</keyword>
<evidence type="ECO:0000256" key="2">
    <source>
        <dbReference type="ARBA" id="ARBA00023043"/>
    </source>
</evidence>
<reference evidence="4 5" key="1">
    <citation type="submission" date="2018-01" db="EMBL/GenBank/DDBJ databases">
        <title>Co-occurrence of chitin degradation, pigmentation and bioactivity in marine Pseudoalteromonas.</title>
        <authorList>
            <person name="Paulsen S."/>
            <person name="Gram L."/>
            <person name="Machado H."/>
        </authorList>
    </citation>
    <scope>NUCLEOTIDE SEQUENCE [LARGE SCALE GENOMIC DNA]</scope>
    <source>
        <strain evidence="4 5">S3898</strain>
    </source>
</reference>
<keyword evidence="1" id="KW-0677">Repeat</keyword>
<dbReference type="InterPro" id="IPR002110">
    <property type="entry name" value="Ankyrin_rpt"/>
</dbReference>
<dbReference type="SMART" id="SM00248">
    <property type="entry name" value="ANK"/>
    <property type="match status" value="4"/>
</dbReference>
<dbReference type="EMBL" id="PPSX01000148">
    <property type="protein sequence ID" value="RZQ51188.1"/>
    <property type="molecule type" value="Genomic_DNA"/>
</dbReference>
<organism evidence="4 5">
    <name type="scientific">Pseudoalteromonas phenolica</name>
    <dbReference type="NCBI Taxonomy" id="161398"/>
    <lineage>
        <taxon>Bacteria</taxon>
        <taxon>Pseudomonadati</taxon>
        <taxon>Pseudomonadota</taxon>
        <taxon>Gammaproteobacteria</taxon>
        <taxon>Alteromonadales</taxon>
        <taxon>Pseudoalteromonadaceae</taxon>
        <taxon>Pseudoalteromonas</taxon>
    </lineage>
</organism>
<dbReference type="AlphaFoldDB" id="A0A4V2EJ57"/>
<dbReference type="PANTHER" id="PTHR24201:SF16">
    <property type="entry name" value="ANKYRIN-1-LIKE-RELATED"/>
    <property type="match status" value="1"/>
</dbReference>
<evidence type="ECO:0000256" key="3">
    <source>
        <dbReference type="PROSITE-ProRule" id="PRU00023"/>
    </source>
</evidence>
<feature type="repeat" description="ANK" evidence="3">
    <location>
        <begin position="67"/>
        <end position="99"/>
    </location>
</feature>
<dbReference type="SUPFAM" id="SSF48403">
    <property type="entry name" value="Ankyrin repeat"/>
    <property type="match status" value="1"/>
</dbReference>
<comment type="caution">
    <text evidence="4">The sequence shown here is derived from an EMBL/GenBank/DDBJ whole genome shotgun (WGS) entry which is preliminary data.</text>
</comment>
<evidence type="ECO:0000256" key="1">
    <source>
        <dbReference type="ARBA" id="ARBA00022737"/>
    </source>
</evidence>
<dbReference type="PANTHER" id="PTHR24201">
    <property type="entry name" value="ANK_REP_REGION DOMAIN-CONTAINING PROTEIN"/>
    <property type="match status" value="1"/>
</dbReference>
<gene>
    <name evidence="4" type="ORF">C1E23_20880</name>
</gene>
<dbReference type="RefSeq" id="WP_130257383.1">
    <property type="nucleotide sequence ID" value="NZ_PPSX01000148.1"/>
</dbReference>
<accession>A0A4V2EJ57</accession>
<feature type="repeat" description="ANK" evidence="3">
    <location>
        <begin position="136"/>
        <end position="168"/>
    </location>
</feature>
<evidence type="ECO:0000313" key="5">
    <source>
        <dbReference type="Proteomes" id="UP000291338"/>
    </source>
</evidence>
<feature type="non-terminal residue" evidence="4">
    <location>
        <position position="1"/>
    </location>
</feature>
<dbReference type="Gene3D" id="1.25.40.20">
    <property type="entry name" value="Ankyrin repeat-containing domain"/>
    <property type="match status" value="1"/>
</dbReference>
<sequence>TKLGKTLASNDLSNAKSLIDSEGFDINAPDKDGKTLLIASVLSEDYQNAEKILQLGANPNLLHDDYKSKSAIGWAAAYKDNSYLKLLLQYSADINLYNSKQRTMPYPLYNAIAADRHSNLKFLLSNGANPDVVDKAGLTPLMFTATSGSWEMALILLEAGADITFKNKWGEDAASYIEDAGLGTTGEANQWRKKVVKFFESKGVKLDLRVSL</sequence>
<dbReference type="PROSITE" id="PS50088">
    <property type="entry name" value="ANK_REPEAT"/>
    <property type="match status" value="2"/>
</dbReference>
<protein>
    <submittedName>
        <fullName evidence="4">Uncharacterized protein</fullName>
    </submittedName>
</protein>